<evidence type="ECO:0000313" key="3">
    <source>
        <dbReference type="Proteomes" id="UP001172702"/>
    </source>
</evidence>
<organism evidence="2 3">
    <name type="scientific">Dietzia maris</name>
    <dbReference type="NCBI Taxonomy" id="37915"/>
    <lineage>
        <taxon>Bacteria</taxon>
        <taxon>Bacillati</taxon>
        <taxon>Actinomycetota</taxon>
        <taxon>Actinomycetes</taxon>
        <taxon>Mycobacteriales</taxon>
        <taxon>Dietziaceae</taxon>
        <taxon>Dietzia</taxon>
    </lineage>
</organism>
<proteinExistence type="predicted"/>
<keyword evidence="3" id="KW-1185">Reference proteome</keyword>
<dbReference type="EMBL" id="JAUHTB010000003">
    <property type="protein sequence ID" value="MDN4505312.1"/>
    <property type="molecule type" value="Genomic_DNA"/>
</dbReference>
<dbReference type="Proteomes" id="UP001172702">
    <property type="component" value="Unassembled WGS sequence"/>
</dbReference>
<evidence type="ECO:0008006" key="4">
    <source>
        <dbReference type="Google" id="ProtNLM"/>
    </source>
</evidence>
<protein>
    <recommendedName>
        <fullName evidence="4">Helix-turn-helix domain-containing protein</fullName>
    </recommendedName>
</protein>
<gene>
    <name evidence="2" type="ORF">QYF62_04465</name>
</gene>
<feature type="compositionally biased region" description="Basic and acidic residues" evidence="1">
    <location>
        <begin position="1"/>
        <end position="14"/>
    </location>
</feature>
<reference evidence="2 3" key="1">
    <citation type="submission" date="2023-07" db="EMBL/GenBank/DDBJ databases">
        <title>Strategy for survival of the halotoleranting strain Dietzia MX2 from the Yakshinskoe mineral salts deposit.</title>
        <authorList>
            <person name="Kharitonova M.A."/>
            <person name="Kupriyanova-Ashina F.G."/>
            <person name="Shakirov T.R."/>
            <person name="Vafina M.S."/>
            <person name="Ilinskaya O.N."/>
        </authorList>
    </citation>
    <scope>NUCLEOTIDE SEQUENCE [LARGE SCALE GENOMIC DNA]</scope>
    <source>
        <strain evidence="2 3">MX2</strain>
    </source>
</reference>
<name>A0ABT8GYM7_9ACTN</name>
<dbReference type="RefSeq" id="WP_269502815.1">
    <property type="nucleotide sequence ID" value="NZ_JAPWIO010000006.1"/>
</dbReference>
<dbReference type="Gene3D" id="1.10.10.10">
    <property type="entry name" value="Winged helix-like DNA-binding domain superfamily/Winged helix DNA-binding domain"/>
    <property type="match status" value="1"/>
</dbReference>
<evidence type="ECO:0000256" key="1">
    <source>
        <dbReference type="SAM" id="MobiDB-lite"/>
    </source>
</evidence>
<comment type="caution">
    <text evidence="2">The sequence shown here is derived from an EMBL/GenBank/DDBJ whole genome shotgun (WGS) entry which is preliminary data.</text>
</comment>
<feature type="region of interest" description="Disordered" evidence="1">
    <location>
        <begin position="1"/>
        <end position="23"/>
    </location>
</feature>
<dbReference type="InterPro" id="IPR036388">
    <property type="entry name" value="WH-like_DNA-bd_sf"/>
</dbReference>
<sequence length="114" mass="12223">MSSDMPGHDGKDPPLAEQIAPEVAELHAEGMGRNEIARALAVSPGTVSNAARFAGVEFDRSSTEVATRTRTEQLAEDRADLAAMSAAIARRAGRRLFMELARVIHGNLRIAGRK</sequence>
<evidence type="ECO:0000313" key="2">
    <source>
        <dbReference type="EMBL" id="MDN4505312.1"/>
    </source>
</evidence>
<accession>A0ABT8GYM7</accession>